<proteinExistence type="inferred from homology"/>
<dbReference type="EC" id="6.3.5.13" evidence="1"/>
<keyword evidence="1" id="KW-0133">Cell shape</keyword>
<dbReference type="Gene3D" id="3.40.1190.10">
    <property type="entry name" value="Mur-like, catalytic domain"/>
    <property type="match status" value="1"/>
</dbReference>
<name>A0ABP6WIB7_9PSEU</name>
<keyword evidence="5" id="KW-1185">Reference proteome</keyword>
<dbReference type="EMBL" id="BAAAZN010000007">
    <property type="protein sequence ID" value="GAA3550971.1"/>
    <property type="molecule type" value="Genomic_DNA"/>
</dbReference>
<dbReference type="Pfam" id="PF08245">
    <property type="entry name" value="Mur_ligase_M"/>
    <property type="match status" value="1"/>
</dbReference>
<comment type="catalytic activity">
    <reaction evidence="1">
        <text>beta-D-GlcNAc-(1-&gt;4)-Mur2Ac(oyl-L-Ala-gamma-D-Glu-L-Lys-D-Ala-D-Ala)-di-trans,octa-cis-undecaprenyl diphosphate + ATP = beta-D-GlcNAc-(1-&gt;4)-Mur2Ac(oyl-L-Ala-gamma-D-O-P-Glu-L-Lys-D-Ala-D-Ala)-di-trans,octa-cis-undecaprenyl diphosphate + ADP</text>
        <dbReference type="Rhea" id="RHEA:59488"/>
        <dbReference type="ChEBI" id="CHEBI:30616"/>
        <dbReference type="ChEBI" id="CHEBI:60033"/>
        <dbReference type="ChEBI" id="CHEBI:143132"/>
        <dbReference type="ChEBI" id="CHEBI:456216"/>
    </reaction>
</comment>
<dbReference type="PANTHER" id="PTHR23135:SF7">
    <property type="entry name" value="LIPID II ISOGLUTAMINYL SYNTHASE (GLUTAMINE-HYDROLYZING) SUBUNIT MURT"/>
    <property type="match status" value="1"/>
</dbReference>
<dbReference type="Proteomes" id="UP001500689">
    <property type="component" value="Unassembled WGS sequence"/>
</dbReference>
<comment type="similarity">
    <text evidence="1">Belongs to the MurCDEF family. MurT subfamily.</text>
</comment>
<keyword evidence="1 4" id="KW-0436">Ligase</keyword>
<feature type="binding site" evidence="1">
    <location>
        <position position="209"/>
    </location>
    <ligand>
        <name>Zn(2+)</name>
        <dbReference type="ChEBI" id="CHEBI:29105"/>
    </ligand>
</feature>
<evidence type="ECO:0000256" key="1">
    <source>
        <dbReference type="HAMAP-Rule" id="MF_02214"/>
    </source>
</evidence>
<dbReference type="HAMAP" id="MF_02214">
    <property type="entry name" value="Lipid_II_synth_MurT"/>
    <property type="match status" value="1"/>
</dbReference>
<dbReference type="PANTHER" id="PTHR23135">
    <property type="entry name" value="MUR LIGASE FAMILY MEMBER"/>
    <property type="match status" value="1"/>
</dbReference>
<evidence type="ECO:0000259" key="2">
    <source>
        <dbReference type="Pfam" id="PF08245"/>
    </source>
</evidence>
<sequence length="422" mass="43615">MTVLHRPSSRTRPSLPIRTRAAVAVGNAAARGSRAAGLGRGGIIGGRVSLALQPAALAHLCRERVVVLVTGTNGKSTTTCMLAAALQPFGEVACNASGANMPDGLVAALAASPAARYAALEVDENHLPAVLSEVTPAAVVLLNLSRDQLDRTGEVRRTENVLRAALASCPSTMVIANCDDPLAASAAMAAANPVWLSAGNAWRGDSASCPRCGSAVREALGGWRCFCGFARPAPAWVLDDDGELVHRNGLRIRLAPALPGRANAGNLAFAAVAAGSLGVPLGAAAAAAGTVDQVDGRYRVVGYQQHRVRLLLAKNPAGWAETLRILAPGTDPAVLAVNAREADGTDPSWLWDVAFDALRGRQIVASGNRAMDLSVRLSYAEVGHLVVPDPLAAVATLPRGPVELVGNYTAFRDATARLADDR</sequence>
<feature type="binding site" evidence="1">
    <location>
        <position position="212"/>
    </location>
    <ligand>
        <name>Zn(2+)</name>
        <dbReference type="ChEBI" id="CHEBI:29105"/>
    </ligand>
</feature>
<dbReference type="InterPro" id="IPR043703">
    <property type="entry name" value="Lipid_II_synth_MurT"/>
</dbReference>
<feature type="domain" description="Lipid II isoglutaminyl synthase (glutamine-hydrolyzing) subunit MurT C-terminal" evidence="3">
    <location>
        <begin position="312"/>
        <end position="410"/>
    </location>
</feature>
<dbReference type="Pfam" id="PF08353">
    <property type="entry name" value="MurT_C"/>
    <property type="match status" value="1"/>
</dbReference>
<keyword evidence="1" id="KW-0862">Zinc</keyword>
<evidence type="ECO:0000313" key="4">
    <source>
        <dbReference type="EMBL" id="GAA3550971.1"/>
    </source>
</evidence>
<keyword evidence="1" id="KW-0067">ATP-binding</keyword>
<comment type="subunit">
    <text evidence="1">Forms a heterodimer with GatD.</text>
</comment>
<comment type="pathway">
    <text evidence="1">Cell wall biogenesis; peptidoglycan biosynthesis.</text>
</comment>
<reference evidence="5" key="1">
    <citation type="journal article" date="2019" name="Int. J. Syst. Evol. Microbiol.">
        <title>The Global Catalogue of Microorganisms (GCM) 10K type strain sequencing project: providing services to taxonomists for standard genome sequencing and annotation.</title>
        <authorList>
            <consortium name="The Broad Institute Genomics Platform"/>
            <consortium name="The Broad Institute Genome Sequencing Center for Infectious Disease"/>
            <person name="Wu L."/>
            <person name="Ma J."/>
        </authorList>
    </citation>
    <scope>NUCLEOTIDE SEQUENCE [LARGE SCALE GENOMIC DNA]</scope>
    <source>
        <strain evidence="5">JCM 16898</strain>
    </source>
</reference>
<comment type="function">
    <text evidence="1">The lipid II isoglutaminyl synthase complex catalyzes the formation of alpha-D-isoglutamine in the cell wall lipid II stem peptide. The MurT subunit catalyzes the ATP-dependent amidation of D-glutamate residue of lipid II, converting it to an isoglutamine residue.</text>
</comment>
<keyword evidence="1" id="KW-0961">Cell wall biogenesis/degradation</keyword>
<comment type="catalytic activity">
    <reaction evidence="1">
        <text>beta-D-GlcNAc-(1-&gt;4)-Mur2Ac(oyl-L-Ala-gamma-D-O-P-Glu-L-Lys-D-Ala-D-Ala)-di-trans,octa-cis-undecaprenyl diphosphate + NH4(+) = beta-D-GlcNAc-(1-&gt;4)-Mur2Ac(oyl-L-Ala-D-isoglutaminyl-L-Lys-D-Ala-D-Ala)-di-trans,octa-cis-undecaprenyl diphosphate + phosphate + H(+)</text>
        <dbReference type="Rhea" id="RHEA:57932"/>
        <dbReference type="ChEBI" id="CHEBI:15378"/>
        <dbReference type="ChEBI" id="CHEBI:28938"/>
        <dbReference type="ChEBI" id="CHEBI:43474"/>
        <dbReference type="ChEBI" id="CHEBI:62233"/>
        <dbReference type="ChEBI" id="CHEBI:143132"/>
    </reaction>
</comment>
<accession>A0ABP6WIB7</accession>
<dbReference type="InterPro" id="IPR036565">
    <property type="entry name" value="Mur-like_cat_sf"/>
</dbReference>
<keyword evidence="1" id="KW-0547">Nucleotide-binding</keyword>
<feature type="binding site" evidence="1">
    <location>
        <position position="225"/>
    </location>
    <ligand>
        <name>Zn(2+)</name>
        <dbReference type="ChEBI" id="CHEBI:29105"/>
    </ligand>
</feature>
<dbReference type="InterPro" id="IPR013221">
    <property type="entry name" value="Mur_ligase_cen"/>
</dbReference>
<gene>
    <name evidence="1" type="primary">murT</name>
    <name evidence="4" type="ORF">GCM10022222_38140</name>
</gene>
<evidence type="ECO:0000259" key="3">
    <source>
        <dbReference type="Pfam" id="PF08353"/>
    </source>
</evidence>
<comment type="caution">
    <text evidence="4">The sequence shown here is derived from an EMBL/GenBank/DDBJ whole genome shotgun (WGS) entry which is preliminary data.</text>
</comment>
<feature type="active site" evidence="1">
    <location>
        <position position="346"/>
    </location>
</feature>
<feature type="binding site" evidence="1">
    <location>
        <position position="227"/>
    </location>
    <ligand>
        <name>Zn(2+)</name>
        <dbReference type="ChEBI" id="CHEBI:29105"/>
    </ligand>
</feature>
<evidence type="ECO:0000313" key="5">
    <source>
        <dbReference type="Proteomes" id="UP001500689"/>
    </source>
</evidence>
<dbReference type="RefSeq" id="WP_344861560.1">
    <property type="nucleotide sequence ID" value="NZ_BAAAZN010000007.1"/>
</dbReference>
<keyword evidence="1" id="KW-0479">Metal-binding</keyword>
<comment type="catalytic activity">
    <reaction evidence="1">
        <text>beta-D-GlcNAc-(1-&gt;4)-Mur2Ac(oyl-L-Ala-gamma-D-Glu-L-Lys-D-Ala-D-Ala)-di-trans,octa-cis-undecaprenyl diphosphate + L-glutamine + ATP + H2O = beta-D-GlcNAc-(1-&gt;4)-Mur2Ac(oyl-L-Ala-D-isoglutaminyl-L-Lys-D-Ala-D-Ala)-di-trans,octa-cis-undecaprenyl diphosphate + L-glutamate + ADP + phosphate + H(+)</text>
        <dbReference type="Rhea" id="RHEA:57928"/>
        <dbReference type="ChEBI" id="CHEBI:15377"/>
        <dbReference type="ChEBI" id="CHEBI:15378"/>
        <dbReference type="ChEBI" id="CHEBI:29985"/>
        <dbReference type="ChEBI" id="CHEBI:30616"/>
        <dbReference type="ChEBI" id="CHEBI:43474"/>
        <dbReference type="ChEBI" id="CHEBI:58359"/>
        <dbReference type="ChEBI" id="CHEBI:60033"/>
        <dbReference type="ChEBI" id="CHEBI:62233"/>
        <dbReference type="ChEBI" id="CHEBI:456216"/>
        <dbReference type="EC" id="6.3.5.13"/>
    </reaction>
</comment>
<protein>
    <recommendedName>
        <fullName evidence="1">Lipid II isoglutaminyl synthase (glutamine-hydrolyzing) subunit MurT</fullName>
        <ecNumber evidence="1">6.3.5.13</ecNumber>
    </recommendedName>
</protein>
<dbReference type="GO" id="GO:0016874">
    <property type="term" value="F:ligase activity"/>
    <property type="evidence" value="ECO:0007669"/>
    <property type="project" value="UniProtKB-KW"/>
</dbReference>
<keyword evidence="1" id="KW-0573">Peptidoglycan synthesis</keyword>
<feature type="domain" description="Mur ligase central" evidence="2">
    <location>
        <begin position="69"/>
        <end position="190"/>
    </location>
</feature>
<organism evidence="4 5">
    <name type="scientific">Amycolatopsis ultiminotia</name>
    <dbReference type="NCBI Taxonomy" id="543629"/>
    <lineage>
        <taxon>Bacteria</taxon>
        <taxon>Bacillati</taxon>
        <taxon>Actinomycetota</taxon>
        <taxon>Actinomycetes</taxon>
        <taxon>Pseudonocardiales</taxon>
        <taxon>Pseudonocardiaceae</taxon>
        <taxon>Amycolatopsis</taxon>
    </lineage>
</organism>
<dbReference type="SUPFAM" id="SSF53623">
    <property type="entry name" value="MurD-like peptide ligases, catalytic domain"/>
    <property type="match status" value="1"/>
</dbReference>
<dbReference type="InterPro" id="IPR013564">
    <property type="entry name" value="MurT_C"/>
</dbReference>